<gene>
    <name evidence="6" type="ORF">JOC48_001611</name>
</gene>
<evidence type="ECO:0000313" key="6">
    <source>
        <dbReference type="EMBL" id="MBM7571128.1"/>
    </source>
</evidence>
<proteinExistence type="predicted"/>
<keyword evidence="7" id="KW-1185">Reference proteome</keyword>
<dbReference type="Pfam" id="PF03450">
    <property type="entry name" value="CO_deh_flav_C"/>
    <property type="match status" value="1"/>
</dbReference>
<evidence type="ECO:0000259" key="5">
    <source>
        <dbReference type="PROSITE" id="PS51387"/>
    </source>
</evidence>
<evidence type="ECO:0000256" key="4">
    <source>
        <dbReference type="SAM" id="MobiDB-lite"/>
    </source>
</evidence>
<dbReference type="SUPFAM" id="SSF56176">
    <property type="entry name" value="FAD-binding/transporter-associated domain-like"/>
    <property type="match status" value="1"/>
</dbReference>
<reference evidence="6 7" key="1">
    <citation type="submission" date="2021-01" db="EMBL/GenBank/DDBJ databases">
        <title>Genomic Encyclopedia of Type Strains, Phase IV (KMG-IV): sequencing the most valuable type-strain genomes for metagenomic binning, comparative biology and taxonomic classification.</title>
        <authorList>
            <person name="Goeker M."/>
        </authorList>
    </citation>
    <scope>NUCLEOTIDE SEQUENCE [LARGE SCALE GENOMIC DNA]</scope>
    <source>
        <strain evidence="6 7">DSM 23711</strain>
    </source>
</reference>
<dbReference type="PANTHER" id="PTHR42659">
    <property type="entry name" value="XANTHINE DEHYDROGENASE SUBUNIT C-RELATED"/>
    <property type="match status" value="1"/>
</dbReference>
<organism evidence="6 7">
    <name type="scientific">Aquibacillus albus</name>
    <dbReference type="NCBI Taxonomy" id="1168171"/>
    <lineage>
        <taxon>Bacteria</taxon>
        <taxon>Bacillati</taxon>
        <taxon>Bacillota</taxon>
        <taxon>Bacilli</taxon>
        <taxon>Bacillales</taxon>
        <taxon>Bacillaceae</taxon>
        <taxon>Aquibacillus</taxon>
    </lineage>
</organism>
<keyword evidence="2" id="KW-0274">FAD</keyword>
<dbReference type="Gene3D" id="3.30.43.10">
    <property type="entry name" value="Uridine Diphospho-n-acetylenolpyruvylglucosamine Reductase, domain 2"/>
    <property type="match status" value="1"/>
</dbReference>
<dbReference type="Gene3D" id="3.30.465.10">
    <property type="match status" value="1"/>
</dbReference>
<evidence type="ECO:0000313" key="7">
    <source>
        <dbReference type="Proteomes" id="UP001296943"/>
    </source>
</evidence>
<dbReference type="InterPro" id="IPR005107">
    <property type="entry name" value="CO_DH_flav_C"/>
</dbReference>
<dbReference type="InterPro" id="IPR036318">
    <property type="entry name" value="FAD-bd_PCMH-like_sf"/>
</dbReference>
<comment type="caution">
    <text evidence="6">The sequence shown here is derived from an EMBL/GenBank/DDBJ whole genome shotgun (WGS) entry which is preliminary data.</text>
</comment>
<dbReference type="Gene3D" id="3.30.390.50">
    <property type="entry name" value="CO dehydrogenase flavoprotein, C-terminal domain"/>
    <property type="match status" value="1"/>
</dbReference>
<protein>
    <submittedName>
        <fullName evidence="6">Xanthine dehydrogenase C subunit</fullName>
    </submittedName>
</protein>
<name>A0ABS2MZ93_9BACI</name>
<dbReference type="InterPro" id="IPR002346">
    <property type="entry name" value="Mopterin_DH_FAD-bd"/>
</dbReference>
<dbReference type="InterPro" id="IPR016169">
    <property type="entry name" value="FAD-bd_PCMH_sub2"/>
</dbReference>
<dbReference type="InterPro" id="IPR036683">
    <property type="entry name" value="CO_DH_flav_C_dom_sf"/>
</dbReference>
<dbReference type="Pfam" id="PF00941">
    <property type="entry name" value="FAD_binding_5"/>
    <property type="match status" value="1"/>
</dbReference>
<dbReference type="InterPro" id="IPR051312">
    <property type="entry name" value="Diverse_Substr_Oxidored"/>
</dbReference>
<dbReference type="EMBL" id="JAFBDR010000007">
    <property type="protein sequence ID" value="MBM7571128.1"/>
    <property type="molecule type" value="Genomic_DNA"/>
</dbReference>
<feature type="region of interest" description="Disordered" evidence="4">
    <location>
        <begin position="1"/>
        <end position="25"/>
    </location>
</feature>
<dbReference type="SMART" id="SM01092">
    <property type="entry name" value="CO_deh_flav_C"/>
    <property type="match status" value="1"/>
</dbReference>
<dbReference type="Proteomes" id="UP001296943">
    <property type="component" value="Unassembled WGS sequence"/>
</dbReference>
<feature type="domain" description="FAD-binding PCMH-type" evidence="5">
    <location>
        <begin position="18"/>
        <end position="196"/>
    </location>
</feature>
<accession>A0ABS2MZ93</accession>
<dbReference type="InterPro" id="IPR016166">
    <property type="entry name" value="FAD-bd_PCMH"/>
</dbReference>
<sequence>MDKTTGNGSRLSHSDPPTTGEEQTSIMVWKPKQVEEAWELKKRFGDDAKYISGGTLLQMQREQGTPFPGHLISLENIQEMNGISKLEDNCSDAYLRVGALTSLAVCKKDPLIQEGWQLLAESISDIASPAVRNRGTIGGNIVYGVGDSIPALLVLDAKVSWFDGTKLQVDSLWSYLKNFASNQHIITSLLLPEKSVSIQEKSWFKKVGRRESFIPSLITIAGYCVCDYDQMVVDIKLAVGGGSHHPQRLKICEDILYGSKITDHLLLEAYEAINAEFHPISDPFVSGEYRRTVAANVIVSELLTMQANR</sequence>
<evidence type="ECO:0000256" key="1">
    <source>
        <dbReference type="ARBA" id="ARBA00022630"/>
    </source>
</evidence>
<dbReference type="RefSeq" id="WP_204498554.1">
    <property type="nucleotide sequence ID" value="NZ_JAFBDR010000007.1"/>
</dbReference>
<dbReference type="InterPro" id="IPR016167">
    <property type="entry name" value="FAD-bd_PCMH_sub1"/>
</dbReference>
<dbReference type="PANTHER" id="PTHR42659:SF2">
    <property type="entry name" value="XANTHINE DEHYDROGENASE SUBUNIT C-RELATED"/>
    <property type="match status" value="1"/>
</dbReference>
<keyword evidence="3" id="KW-0560">Oxidoreductase</keyword>
<evidence type="ECO:0000256" key="2">
    <source>
        <dbReference type="ARBA" id="ARBA00022827"/>
    </source>
</evidence>
<dbReference type="PROSITE" id="PS51387">
    <property type="entry name" value="FAD_PCMH"/>
    <property type="match status" value="1"/>
</dbReference>
<dbReference type="SUPFAM" id="SSF55447">
    <property type="entry name" value="CO dehydrogenase flavoprotein C-terminal domain-like"/>
    <property type="match status" value="1"/>
</dbReference>
<keyword evidence="1" id="KW-0285">Flavoprotein</keyword>
<evidence type="ECO:0000256" key="3">
    <source>
        <dbReference type="ARBA" id="ARBA00023002"/>
    </source>
</evidence>